<feature type="compositionally biased region" description="Gly residues" evidence="4">
    <location>
        <begin position="86"/>
        <end position="97"/>
    </location>
</feature>
<proteinExistence type="predicted"/>
<feature type="compositionally biased region" description="Low complexity" evidence="4">
    <location>
        <begin position="566"/>
        <end position="576"/>
    </location>
</feature>
<evidence type="ECO:0000256" key="5">
    <source>
        <dbReference type="SAM" id="Phobius"/>
    </source>
</evidence>
<evidence type="ECO:0000256" key="3">
    <source>
        <dbReference type="ARBA" id="ARBA00030238"/>
    </source>
</evidence>
<dbReference type="InterPro" id="IPR013783">
    <property type="entry name" value="Ig-like_fold"/>
</dbReference>
<feature type="region of interest" description="Disordered" evidence="4">
    <location>
        <begin position="268"/>
        <end position="308"/>
    </location>
</feature>
<dbReference type="Gene3D" id="2.60.40.10">
    <property type="entry name" value="Immunoglobulins"/>
    <property type="match status" value="1"/>
</dbReference>
<dbReference type="InterPro" id="IPR013784">
    <property type="entry name" value="Carb-bd-like_fold"/>
</dbReference>
<sequence length="629" mass="63610">MFKSRDLPVTETGDRATRKVVDVTTHLRARTTQAGAFLALVAGLVAGVQTPALADPPGVQITNLSSTEVSTGSTVTMQYTISNPGSGDGGEEGGGQQQAGSANIKVSGMDCSGDCSSVRQIESSSSFTATLTAPSVAAGETKDVTVKVTATINGETGEASQTVTVKGADKPTNVTRVSGKIKDGDGAKVAGVSVAMQDGAGNAYETTTNSDGSYSFIASDSKPIEAGNITVGALKDGYTGTTVTVQGTSGKSVNVPITLKKLAAASPSATPSASVSASAVPTEEVVEPEDEETTEESAPPVAQDTVSGDAEGGTNWLLIIMGVLLVAAGIGAIVLVLMRRKNAAGEGPDGAPAGPGGPGGPAPAMGGFDATRVAAPVGAGRGGDATMVAPMGGGIGDAPTMIHRPVVEDEFPDPYGAPVPPQGGYVGTNSQWGAAEQAGNGYGGQQQQYGAQPQYGQQAGAYGQQGQAAPQQRYDEHTNLYQPEQAQQPQRYDEHTSLYQPEQGAGYGGGYGAQGGGYDQAGGYGTQAGYDQQQQPQGGYGAQDGYDQAGGYGTQAGYDQAGGYGAPAQGGAYPGYDQGGYGNQQQPQGGYGAPQQQPGYEQPQEGYGEPDAYGNYPPQQRPPQNWNNG</sequence>
<feature type="region of interest" description="Disordered" evidence="4">
    <location>
        <begin position="523"/>
        <end position="629"/>
    </location>
</feature>
<feature type="compositionally biased region" description="Acidic residues" evidence="4">
    <location>
        <begin position="284"/>
        <end position="295"/>
    </location>
</feature>
<gene>
    <name evidence="6" type="ORF">B0I29_11036</name>
</gene>
<dbReference type="GO" id="GO:0004180">
    <property type="term" value="F:carboxypeptidase activity"/>
    <property type="evidence" value="ECO:0007669"/>
    <property type="project" value="UniProtKB-KW"/>
</dbReference>
<dbReference type="Gene3D" id="2.60.40.1120">
    <property type="entry name" value="Carboxypeptidase-like, regulatory domain"/>
    <property type="match status" value="1"/>
</dbReference>
<feature type="compositionally biased region" description="Low complexity" evidence="4">
    <location>
        <begin position="583"/>
        <end position="629"/>
    </location>
</feature>
<feature type="compositionally biased region" description="Low complexity" evidence="4">
    <location>
        <begin position="527"/>
        <end position="537"/>
    </location>
</feature>
<feature type="region of interest" description="Disordered" evidence="4">
    <location>
        <begin position="80"/>
        <end position="100"/>
    </location>
</feature>
<dbReference type="AlphaFoldDB" id="A0A327Z980"/>
<feature type="compositionally biased region" description="Gly residues" evidence="4">
    <location>
        <begin position="538"/>
        <end position="565"/>
    </location>
</feature>
<feature type="compositionally biased region" description="Low complexity" evidence="4">
    <location>
        <begin position="268"/>
        <end position="283"/>
    </location>
</feature>
<feature type="region of interest" description="Disordered" evidence="4">
    <location>
        <begin position="345"/>
        <end position="367"/>
    </location>
</feature>
<dbReference type="Pfam" id="PF13620">
    <property type="entry name" value="CarboxypepD_reg"/>
    <property type="match status" value="1"/>
</dbReference>
<keyword evidence="5" id="KW-1133">Transmembrane helix</keyword>
<evidence type="ECO:0000256" key="2">
    <source>
        <dbReference type="ARBA" id="ARBA00012595"/>
    </source>
</evidence>
<keyword evidence="5" id="KW-0472">Membrane</keyword>
<evidence type="ECO:0000256" key="4">
    <source>
        <dbReference type="SAM" id="MobiDB-lite"/>
    </source>
</evidence>
<feature type="transmembrane region" description="Helical" evidence="5">
    <location>
        <begin position="316"/>
        <end position="338"/>
    </location>
</feature>
<feature type="compositionally biased region" description="Low complexity" evidence="4">
    <location>
        <begin position="433"/>
        <end position="472"/>
    </location>
</feature>
<keyword evidence="6" id="KW-0378">Hydrolase</keyword>
<accession>A0A327Z980</accession>
<keyword evidence="6" id="KW-0121">Carboxypeptidase</keyword>
<reference evidence="6 7" key="1">
    <citation type="submission" date="2018-06" db="EMBL/GenBank/DDBJ databases">
        <title>Genomic Encyclopedia of Type Strains, Phase III (KMG-III): the genomes of soil and plant-associated and newly described type strains.</title>
        <authorList>
            <person name="Whitman W."/>
        </authorList>
    </citation>
    <scope>NUCLEOTIDE SEQUENCE [LARGE SCALE GENOMIC DNA]</scope>
    <source>
        <strain evidence="6 7">CGMCC 4.7090</strain>
    </source>
</reference>
<dbReference type="GO" id="GO:0005975">
    <property type="term" value="P:carbohydrate metabolic process"/>
    <property type="evidence" value="ECO:0007669"/>
    <property type="project" value="UniProtKB-ARBA"/>
</dbReference>
<keyword evidence="5" id="KW-0812">Transmembrane</keyword>
<evidence type="ECO:0000313" key="6">
    <source>
        <dbReference type="EMBL" id="RAK35284.1"/>
    </source>
</evidence>
<name>A0A327Z980_9ACTN</name>
<evidence type="ECO:0000313" key="7">
    <source>
        <dbReference type="Proteomes" id="UP000249341"/>
    </source>
</evidence>
<dbReference type="SUPFAM" id="SSF49452">
    <property type="entry name" value="Starch-binding domain-like"/>
    <property type="match status" value="1"/>
</dbReference>
<dbReference type="EC" id="3.2.1.1" evidence="2"/>
<dbReference type="Proteomes" id="UP000249341">
    <property type="component" value="Unassembled WGS sequence"/>
</dbReference>
<organism evidence="6 7">
    <name type="scientific">Actinoplanes lutulentus</name>
    <dbReference type="NCBI Taxonomy" id="1287878"/>
    <lineage>
        <taxon>Bacteria</taxon>
        <taxon>Bacillati</taxon>
        <taxon>Actinomycetota</taxon>
        <taxon>Actinomycetes</taxon>
        <taxon>Micromonosporales</taxon>
        <taxon>Micromonosporaceae</taxon>
        <taxon>Actinoplanes</taxon>
    </lineage>
</organism>
<dbReference type="GO" id="GO:0030246">
    <property type="term" value="F:carbohydrate binding"/>
    <property type="evidence" value="ECO:0007669"/>
    <property type="project" value="InterPro"/>
</dbReference>
<dbReference type="EMBL" id="QLMJ01000010">
    <property type="protein sequence ID" value="RAK35284.1"/>
    <property type="molecule type" value="Genomic_DNA"/>
</dbReference>
<feature type="region of interest" description="Disordered" evidence="4">
    <location>
        <begin position="423"/>
        <end position="472"/>
    </location>
</feature>
<comment type="catalytic activity">
    <reaction evidence="1">
        <text>Endohydrolysis of (1-&gt;4)-alpha-D-glucosidic linkages in polysaccharides containing three or more (1-&gt;4)-alpha-linked D-glucose units.</text>
        <dbReference type="EC" id="3.2.1.1"/>
    </reaction>
</comment>
<dbReference type="GO" id="GO:0004556">
    <property type="term" value="F:alpha-amylase activity"/>
    <property type="evidence" value="ECO:0007669"/>
    <property type="project" value="UniProtKB-EC"/>
</dbReference>
<evidence type="ECO:0000256" key="1">
    <source>
        <dbReference type="ARBA" id="ARBA00000548"/>
    </source>
</evidence>
<protein>
    <recommendedName>
        <fullName evidence="2">alpha-amylase</fullName>
        <ecNumber evidence="2">3.2.1.1</ecNumber>
    </recommendedName>
    <alternativeName>
        <fullName evidence="3">1,4-alpha-D-glucan glucanohydrolase</fullName>
    </alternativeName>
</protein>
<keyword evidence="7" id="KW-1185">Reference proteome</keyword>
<keyword evidence="6" id="KW-0645">Protease</keyword>
<comment type="caution">
    <text evidence="6">The sequence shown here is derived from an EMBL/GenBank/DDBJ whole genome shotgun (WGS) entry which is preliminary data.</text>
</comment>